<organism evidence="1 2">
    <name type="scientific">Hyalomma asiaticum</name>
    <name type="common">Tick</name>
    <dbReference type="NCBI Taxonomy" id="266040"/>
    <lineage>
        <taxon>Eukaryota</taxon>
        <taxon>Metazoa</taxon>
        <taxon>Ecdysozoa</taxon>
        <taxon>Arthropoda</taxon>
        <taxon>Chelicerata</taxon>
        <taxon>Arachnida</taxon>
        <taxon>Acari</taxon>
        <taxon>Parasitiformes</taxon>
        <taxon>Ixodida</taxon>
        <taxon>Ixodoidea</taxon>
        <taxon>Ixodidae</taxon>
        <taxon>Hyalomminae</taxon>
        <taxon>Hyalomma</taxon>
    </lineage>
</organism>
<gene>
    <name evidence="1" type="ORF">HPB50_002188</name>
</gene>
<reference evidence="1" key="1">
    <citation type="submission" date="2020-05" db="EMBL/GenBank/DDBJ databases">
        <title>Large-scale comparative analyses of tick genomes elucidate their genetic diversity and vector capacities.</title>
        <authorList>
            <person name="Jia N."/>
            <person name="Wang J."/>
            <person name="Shi W."/>
            <person name="Du L."/>
            <person name="Sun Y."/>
            <person name="Zhan W."/>
            <person name="Jiang J."/>
            <person name="Wang Q."/>
            <person name="Zhang B."/>
            <person name="Ji P."/>
            <person name="Sakyi L.B."/>
            <person name="Cui X."/>
            <person name="Yuan T."/>
            <person name="Jiang B."/>
            <person name="Yang W."/>
            <person name="Lam T.T.-Y."/>
            <person name="Chang Q."/>
            <person name="Ding S."/>
            <person name="Wang X."/>
            <person name="Zhu J."/>
            <person name="Ruan X."/>
            <person name="Zhao L."/>
            <person name="Wei J."/>
            <person name="Que T."/>
            <person name="Du C."/>
            <person name="Cheng J."/>
            <person name="Dai P."/>
            <person name="Han X."/>
            <person name="Huang E."/>
            <person name="Gao Y."/>
            <person name="Liu J."/>
            <person name="Shao H."/>
            <person name="Ye R."/>
            <person name="Li L."/>
            <person name="Wei W."/>
            <person name="Wang X."/>
            <person name="Wang C."/>
            <person name="Yang T."/>
            <person name="Huo Q."/>
            <person name="Li W."/>
            <person name="Guo W."/>
            <person name="Chen H."/>
            <person name="Zhou L."/>
            <person name="Ni X."/>
            <person name="Tian J."/>
            <person name="Zhou Y."/>
            <person name="Sheng Y."/>
            <person name="Liu T."/>
            <person name="Pan Y."/>
            <person name="Xia L."/>
            <person name="Li J."/>
            <person name="Zhao F."/>
            <person name="Cao W."/>
        </authorList>
    </citation>
    <scope>NUCLEOTIDE SEQUENCE</scope>
    <source>
        <strain evidence="1">Hyas-2018</strain>
    </source>
</reference>
<evidence type="ECO:0000313" key="1">
    <source>
        <dbReference type="EMBL" id="KAH6944169.1"/>
    </source>
</evidence>
<name>A0ACB7TH57_HYAAI</name>
<protein>
    <submittedName>
        <fullName evidence="1">Uncharacterized protein</fullName>
    </submittedName>
</protein>
<dbReference type="EMBL" id="CM023481">
    <property type="protein sequence ID" value="KAH6944169.1"/>
    <property type="molecule type" value="Genomic_DNA"/>
</dbReference>
<dbReference type="Proteomes" id="UP000821845">
    <property type="component" value="Chromosome 1"/>
</dbReference>
<proteinExistence type="predicted"/>
<comment type="caution">
    <text evidence="1">The sequence shown here is derived from an EMBL/GenBank/DDBJ whole genome shotgun (WGS) entry which is preliminary data.</text>
</comment>
<keyword evidence="2" id="KW-1185">Reference proteome</keyword>
<sequence>MPGRSVGRSTAVDKYEIIMCEEEAEQAAASEAALRSAYNQDATKEGIAYGLQESAMSAANAGVYTSCESFIKFERRAHGTNQERRRFVRAPIPTTHQWRRIPCPCGRDIAPRVVSLSAQGRAALPAFGPVVNVSRDRTDHPAIVKEQRVG</sequence>
<accession>A0ACB7TH57</accession>
<evidence type="ECO:0000313" key="2">
    <source>
        <dbReference type="Proteomes" id="UP000821845"/>
    </source>
</evidence>